<dbReference type="Pfam" id="PF12138">
    <property type="entry name" value="Spherulin4"/>
    <property type="match status" value="2"/>
</dbReference>
<dbReference type="Proteomes" id="UP000447873">
    <property type="component" value="Unassembled WGS sequence"/>
</dbReference>
<gene>
    <name evidence="2" type="ORF">EG328_001952</name>
</gene>
<evidence type="ECO:0000313" key="2">
    <source>
        <dbReference type="EMBL" id="KAE9987719.1"/>
    </source>
</evidence>
<reference evidence="2 3" key="1">
    <citation type="submission" date="2018-12" db="EMBL/GenBank/DDBJ databases">
        <title>Venturia inaequalis Genome Resource.</title>
        <authorList>
            <person name="Lichtner F.J."/>
        </authorList>
    </citation>
    <scope>NUCLEOTIDE SEQUENCE [LARGE SCALE GENOMIC DNA]</scope>
    <source>
        <strain evidence="2 3">120213</strain>
    </source>
</reference>
<dbReference type="PANTHER" id="PTHR35040:SF9">
    <property type="entry name" value="4-LIKE CELL SURFACE PROTEIN, PUTATIVE (AFU_ORTHOLOGUE AFUA_4G14080)-RELATED"/>
    <property type="match status" value="1"/>
</dbReference>
<dbReference type="PANTHER" id="PTHR35040">
    <property type="match status" value="1"/>
</dbReference>
<name>A0A8H3VER2_VENIN</name>
<evidence type="ECO:0000256" key="1">
    <source>
        <dbReference type="SAM" id="Phobius"/>
    </source>
</evidence>
<dbReference type="InterPro" id="IPR021986">
    <property type="entry name" value="Spherulin4"/>
</dbReference>
<accession>A0A8H3VER2</accession>
<evidence type="ECO:0000313" key="3">
    <source>
        <dbReference type="Proteomes" id="UP000447873"/>
    </source>
</evidence>
<keyword evidence="1" id="KW-0812">Transmembrane</keyword>
<comment type="caution">
    <text evidence="2">The sequence shown here is derived from an EMBL/GenBank/DDBJ whole genome shotgun (WGS) entry which is preliminary data.</text>
</comment>
<feature type="transmembrane region" description="Helical" evidence="1">
    <location>
        <begin position="20"/>
        <end position="41"/>
    </location>
</feature>
<keyword evidence="1" id="KW-1133">Transmembrane helix</keyword>
<dbReference type="OrthoDB" id="5342184at2759"/>
<protein>
    <submittedName>
        <fullName evidence="2">Uncharacterized protein</fullName>
    </submittedName>
</protein>
<organism evidence="2 3">
    <name type="scientific">Venturia inaequalis</name>
    <name type="common">Apple scab fungus</name>
    <dbReference type="NCBI Taxonomy" id="5025"/>
    <lineage>
        <taxon>Eukaryota</taxon>
        <taxon>Fungi</taxon>
        <taxon>Dikarya</taxon>
        <taxon>Ascomycota</taxon>
        <taxon>Pezizomycotina</taxon>
        <taxon>Dothideomycetes</taxon>
        <taxon>Pleosporomycetidae</taxon>
        <taxon>Venturiales</taxon>
        <taxon>Venturiaceae</taxon>
        <taxon>Venturia</taxon>
    </lineage>
</organism>
<dbReference type="AlphaFoldDB" id="A0A8H3VER2"/>
<sequence>MDSLRRTCPCKSTRSRCLLIPLVALVVLVLLAIIIPLVLIVPKESAPQILKSNVLVPLYIYPIANAWTPLYDAIVKHPGQNFTIIVNPNSGPGTDLYPSDDYISEIQKLNKLSNVRTLGYVHTSYSQRDVQSVLKDVATYSGWAKGNLHANAPGFAVQGIFVDEVSSVYSPEVAEYLKTINLAIKRSPGILGKKLVIHNPGQVPDKRFSDTNTDTTVVFEETYRSFQSKEAELAGLSQERSRNSYLIHSLPSTMSKEDLRALLAKASQQAGYLFATNLDHNYFESFGSSWSTFINAMPTITSHPELKFLLVVNPHNGPGVFPLTDSNYVREVARLNSFQNVCTVGYVKVDYCKRDIAEVHQDIEIFSQWSKDYAMTGLGVHGIFLDEAPNEHSDHIGPYLDNIGSKIKGMEGIMGDRIIIHNPGTTVDAKLAKADPGPDITAVVEESFEQYRSNSMQERLLLNRLDRSKCCYILHTVPKDELKPLVHQLRKVGEYLFVTDLCSDYYSQFGPGWSEFIEAMVE</sequence>
<proteinExistence type="predicted"/>
<keyword evidence="1" id="KW-0472">Membrane</keyword>
<dbReference type="EMBL" id="WNWS01000015">
    <property type="protein sequence ID" value="KAE9987719.1"/>
    <property type="molecule type" value="Genomic_DNA"/>
</dbReference>